<dbReference type="InterPro" id="IPR000571">
    <property type="entry name" value="Znf_CCCH"/>
</dbReference>
<dbReference type="FunFam" id="4.10.1000.10:FF:000008">
    <property type="entry name" value="zinc finger CCCH domain-containing protein 3"/>
    <property type="match status" value="1"/>
</dbReference>
<dbReference type="PANTHER" id="PTHR46156:SF1">
    <property type="entry name" value="ZINC FINGER CCCH DOMAIN-CONTAINING PROTEIN 3"/>
    <property type="match status" value="1"/>
</dbReference>
<comment type="caution">
    <text evidence="9">The sequence shown here is derived from an EMBL/GenBank/DDBJ whole genome shotgun (WGS) entry which is preliminary data.</text>
</comment>
<proteinExistence type="predicted"/>
<evidence type="ECO:0000256" key="3">
    <source>
        <dbReference type="ARBA" id="ARBA00022771"/>
    </source>
</evidence>
<reference evidence="9 10" key="1">
    <citation type="submission" date="2016-07" db="EMBL/GenBank/DDBJ databases">
        <title>Pervasive Adenine N6-methylation of Active Genes in Fungi.</title>
        <authorList>
            <consortium name="DOE Joint Genome Institute"/>
            <person name="Mondo S.J."/>
            <person name="Dannebaum R.O."/>
            <person name="Kuo R.C."/>
            <person name="Labutti K."/>
            <person name="Haridas S."/>
            <person name="Kuo A."/>
            <person name="Salamov A."/>
            <person name="Ahrendt S.R."/>
            <person name="Lipzen A."/>
            <person name="Sullivan W."/>
            <person name="Andreopoulos W.B."/>
            <person name="Clum A."/>
            <person name="Lindquist E."/>
            <person name="Daum C."/>
            <person name="Ramamoorthy G.K."/>
            <person name="Gryganskyi A."/>
            <person name="Culley D."/>
            <person name="Magnuson J.K."/>
            <person name="James T.Y."/>
            <person name="O'Malley M.A."/>
            <person name="Stajich J.E."/>
            <person name="Spatafora J.W."/>
            <person name="Visel A."/>
            <person name="Grigoriev I.V."/>
        </authorList>
    </citation>
    <scope>NUCLEOTIDE SEQUENCE [LARGE SCALE GENOMIC DNA]</scope>
    <source>
        <strain evidence="9 10">CBS 931.73</strain>
    </source>
</reference>
<name>A0A1Y1Y6V5_9FUNG</name>
<evidence type="ECO:0000256" key="7">
    <source>
        <dbReference type="SAM" id="MobiDB-lite"/>
    </source>
</evidence>
<dbReference type="InParanoid" id="A0A1Y1Y6V5"/>
<evidence type="ECO:0000256" key="2">
    <source>
        <dbReference type="ARBA" id="ARBA00022737"/>
    </source>
</evidence>
<feature type="zinc finger region" description="C3H1-type" evidence="6">
    <location>
        <begin position="300"/>
        <end position="322"/>
    </location>
</feature>
<dbReference type="GO" id="GO:0005634">
    <property type="term" value="C:nucleus"/>
    <property type="evidence" value="ECO:0007669"/>
    <property type="project" value="TreeGrafter"/>
</dbReference>
<evidence type="ECO:0000256" key="4">
    <source>
        <dbReference type="ARBA" id="ARBA00022833"/>
    </source>
</evidence>
<accession>A0A1Y1Y6V5</accession>
<protein>
    <recommendedName>
        <fullName evidence="8">C3H1-type domain-containing protein</fullName>
    </recommendedName>
</protein>
<dbReference type="Proteomes" id="UP000193498">
    <property type="component" value="Unassembled WGS sequence"/>
</dbReference>
<dbReference type="FunFam" id="4.10.1000.10:FF:000022">
    <property type="entry name" value="Zinc finger CCCH domain-containing protein 7"/>
    <property type="match status" value="1"/>
</dbReference>
<feature type="region of interest" description="Disordered" evidence="7">
    <location>
        <begin position="403"/>
        <end position="463"/>
    </location>
</feature>
<evidence type="ECO:0000259" key="8">
    <source>
        <dbReference type="PROSITE" id="PS50103"/>
    </source>
</evidence>
<dbReference type="EMBL" id="MCFE01000225">
    <property type="protein sequence ID" value="ORX93742.1"/>
    <property type="molecule type" value="Genomic_DNA"/>
</dbReference>
<feature type="compositionally biased region" description="Polar residues" evidence="7">
    <location>
        <begin position="430"/>
        <end position="444"/>
    </location>
</feature>
<keyword evidence="1 6" id="KW-0479">Metal-binding</keyword>
<dbReference type="SMART" id="SM00356">
    <property type="entry name" value="ZnF_C3H1"/>
    <property type="match status" value="5"/>
</dbReference>
<dbReference type="PROSITE" id="PS50103">
    <property type="entry name" value="ZF_C3H1"/>
    <property type="match status" value="4"/>
</dbReference>
<gene>
    <name evidence="9" type="ORF">K493DRAFT_34613</name>
</gene>
<feature type="domain" description="C3H1-type" evidence="8">
    <location>
        <begin position="323"/>
        <end position="349"/>
    </location>
</feature>
<keyword evidence="3 6" id="KW-0863">Zinc-finger</keyword>
<dbReference type="Gene3D" id="4.10.1000.10">
    <property type="entry name" value="Zinc finger, CCCH-type"/>
    <property type="match status" value="2"/>
</dbReference>
<keyword evidence="10" id="KW-1185">Reference proteome</keyword>
<evidence type="ECO:0000256" key="6">
    <source>
        <dbReference type="PROSITE-ProRule" id="PRU00723"/>
    </source>
</evidence>
<feature type="compositionally biased region" description="Basic and acidic residues" evidence="7">
    <location>
        <begin position="445"/>
        <end position="463"/>
    </location>
</feature>
<feature type="zinc finger region" description="C3H1-type" evidence="6">
    <location>
        <begin position="323"/>
        <end position="349"/>
    </location>
</feature>
<evidence type="ECO:0000313" key="10">
    <source>
        <dbReference type="Proteomes" id="UP000193498"/>
    </source>
</evidence>
<feature type="zinc finger region" description="C3H1-type" evidence="6">
    <location>
        <begin position="268"/>
        <end position="296"/>
    </location>
</feature>
<dbReference type="Pfam" id="PF00642">
    <property type="entry name" value="zf-CCCH"/>
    <property type="match status" value="2"/>
</dbReference>
<dbReference type="GO" id="GO:0003677">
    <property type="term" value="F:DNA binding"/>
    <property type="evidence" value="ECO:0007669"/>
    <property type="project" value="UniProtKB-KW"/>
</dbReference>
<feature type="compositionally biased region" description="Polar residues" evidence="7">
    <location>
        <begin position="81"/>
        <end position="108"/>
    </location>
</feature>
<dbReference type="SUPFAM" id="SSF90229">
    <property type="entry name" value="CCCH zinc finger"/>
    <property type="match status" value="2"/>
</dbReference>
<dbReference type="PANTHER" id="PTHR46156">
    <property type="entry name" value="CCCH ZINGC FINGER"/>
    <property type="match status" value="1"/>
</dbReference>
<feature type="domain" description="C3H1-type" evidence="8">
    <location>
        <begin position="300"/>
        <end position="322"/>
    </location>
</feature>
<dbReference type="Gene3D" id="6.10.250.3220">
    <property type="match status" value="1"/>
</dbReference>
<dbReference type="AlphaFoldDB" id="A0A1Y1Y6V5"/>
<feature type="domain" description="C3H1-type" evidence="8">
    <location>
        <begin position="268"/>
        <end position="296"/>
    </location>
</feature>
<keyword evidence="4 6" id="KW-0862">Zinc</keyword>
<dbReference type="STRING" id="1314790.A0A1Y1Y6V5"/>
<dbReference type="GO" id="GO:0008270">
    <property type="term" value="F:zinc ion binding"/>
    <property type="evidence" value="ECO:0007669"/>
    <property type="project" value="UniProtKB-KW"/>
</dbReference>
<feature type="zinc finger region" description="C3H1-type" evidence="6">
    <location>
        <begin position="350"/>
        <end position="378"/>
    </location>
</feature>
<organism evidence="9 10">
    <name type="scientific">Basidiobolus meristosporus CBS 931.73</name>
    <dbReference type="NCBI Taxonomy" id="1314790"/>
    <lineage>
        <taxon>Eukaryota</taxon>
        <taxon>Fungi</taxon>
        <taxon>Fungi incertae sedis</taxon>
        <taxon>Zoopagomycota</taxon>
        <taxon>Entomophthoromycotina</taxon>
        <taxon>Basidiobolomycetes</taxon>
        <taxon>Basidiobolales</taxon>
        <taxon>Basidiobolaceae</taxon>
        <taxon>Basidiobolus</taxon>
    </lineage>
</organism>
<dbReference type="OrthoDB" id="410307at2759"/>
<keyword evidence="2" id="KW-0677">Repeat</keyword>
<dbReference type="InterPro" id="IPR036855">
    <property type="entry name" value="Znf_CCCH_sf"/>
</dbReference>
<feature type="region of interest" description="Disordered" evidence="7">
    <location>
        <begin position="78"/>
        <end position="116"/>
    </location>
</feature>
<evidence type="ECO:0000256" key="1">
    <source>
        <dbReference type="ARBA" id="ARBA00022723"/>
    </source>
</evidence>
<feature type="compositionally biased region" description="Polar residues" evidence="7">
    <location>
        <begin position="49"/>
        <end position="62"/>
    </location>
</feature>
<evidence type="ECO:0000313" key="9">
    <source>
        <dbReference type="EMBL" id="ORX93742.1"/>
    </source>
</evidence>
<feature type="region of interest" description="Disordered" evidence="7">
    <location>
        <begin position="1"/>
        <end position="65"/>
    </location>
</feature>
<evidence type="ECO:0000256" key="5">
    <source>
        <dbReference type="ARBA" id="ARBA00023125"/>
    </source>
</evidence>
<sequence>MKMETPVHMSSYSAPSSPRKYFAHGANTLDHRNSENSLVGKNDAAAKTASFSQTNPTSTSIPPTYIRKGNKLIRMNEDNSQESSVVQSTVYSPSSDTTAQTKQYSEKPQAQVPVSRHRTLVVQSASNLSEGTNNTDTQPSGWVQKRSRHMQLINAAVHAKRTADFKKSRPNIISLTPKGTSVLIDGTKYRRGPSGNKLVIAKEGVSGNEVTVGGVVFVMDPSGQKLIRKKQDTQSKRTRSGNLMILHNAALQQHKSRRHLTKRSVIPSARSKYCQYFNRFGRCSKGSKCPYIHDPKRVAICTKFLRGACEKPEECPFSHNITPERVPLCYHFQKGKCTNQDCPYLHVKVNPDAPVCKAFLTEGYCPNGKSCKERHVWECPDFSATGICENSKCKLPHVARGHKRNSSQLSDDSVESHEDEETPREAEYQIQPNFTNAPRFSSPQRDTEVAQEREESCISGEFR</sequence>
<feature type="domain" description="C3H1-type" evidence="8">
    <location>
        <begin position="350"/>
        <end position="378"/>
    </location>
</feature>
<keyword evidence="5" id="KW-0238">DNA-binding</keyword>